<dbReference type="PANTHER" id="PTHR10357:SF210">
    <property type="entry name" value="MALTODEXTRIN GLUCOSIDASE"/>
    <property type="match status" value="1"/>
</dbReference>
<name>A0A097R581_HAFAL</name>
<proteinExistence type="predicted"/>
<dbReference type="SUPFAM" id="SSF51445">
    <property type="entry name" value="(Trans)glycosidases"/>
    <property type="match status" value="1"/>
</dbReference>
<dbReference type="GO" id="GO:0005737">
    <property type="term" value="C:cytoplasm"/>
    <property type="evidence" value="ECO:0007669"/>
    <property type="project" value="InterPro"/>
</dbReference>
<evidence type="ECO:0000256" key="4">
    <source>
        <dbReference type="PIRSR" id="PIRSR036918-51"/>
    </source>
</evidence>
<keyword evidence="1" id="KW-0378">Hydrolase</keyword>
<protein>
    <submittedName>
        <fullName evidence="6">Maltodextrin glucosidase</fullName>
    </submittedName>
</protein>
<dbReference type="InterPro" id="IPR006047">
    <property type="entry name" value="GH13_cat_dom"/>
</dbReference>
<dbReference type="KEGG" id="hav:AT03_16785"/>
<feature type="site" description="Transition state stabilizer" evidence="4">
    <location>
        <position position="446"/>
    </location>
</feature>
<evidence type="ECO:0000313" key="6">
    <source>
        <dbReference type="EMBL" id="AIU73885.1"/>
    </source>
</evidence>
<dbReference type="GO" id="GO:0005975">
    <property type="term" value="P:carbohydrate metabolic process"/>
    <property type="evidence" value="ECO:0007669"/>
    <property type="project" value="InterPro"/>
</dbReference>
<evidence type="ECO:0000256" key="1">
    <source>
        <dbReference type="ARBA" id="ARBA00022801"/>
    </source>
</evidence>
<dbReference type="InterPro" id="IPR013780">
    <property type="entry name" value="Glyco_hydro_b"/>
</dbReference>
<evidence type="ECO:0000256" key="2">
    <source>
        <dbReference type="ARBA" id="ARBA00023295"/>
    </source>
</evidence>
<feature type="domain" description="Glycosyl hydrolase family 13 catalytic" evidence="5">
    <location>
        <begin position="125"/>
        <end position="519"/>
    </location>
</feature>
<dbReference type="InterPro" id="IPR017853">
    <property type="entry name" value="GH"/>
</dbReference>
<dbReference type="PANTHER" id="PTHR10357">
    <property type="entry name" value="ALPHA-AMYLASE FAMILY MEMBER"/>
    <property type="match status" value="1"/>
</dbReference>
<dbReference type="Pfam" id="PF00128">
    <property type="entry name" value="Alpha-amylase"/>
    <property type="match status" value="1"/>
</dbReference>
<organism evidence="6 7">
    <name type="scientific">Hafnia alvei FB1</name>
    <dbReference type="NCBI Taxonomy" id="1453496"/>
    <lineage>
        <taxon>Bacteria</taxon>
        <taxon>Pseudomonadati</taxon>
        <taxon>Pseudomonadota</taxon>
        <taxon>Gammaproteobacteria</taxon>
        <taxon>Enterobacterales</taxon>
        <taxon>Hafniaceae</taxon>
        <taxon>Hafnia</taxon>
    </lineage>
</organism>
<feature type="active site" description="Proton donor" evidence="3">
    <location>
        <position position="371"/>
    </location>
</feature>
<evidence type="ECO:0000313" key="7">
    <source>
        <dbReference type="Proteomes" id="UP000029986"/>
    </source>
</evidence>
<dbReference type="CDD" id="cd02857">
    <property type="entry name" value="E_set_CDase_PDE_N"/>
    <property type="match status" value="1"/>
</dbReference>
<feature type="active site" description="Nucleophile" evidence="3">
    <location>
        <position position="334"/>
    </location>
</feature>
<dbReference type="NCBIfam" id="NF008051">
    <property type="entry name" value="PRK10785.1"/>
    <property type="match status" value="1"/>
</dbReference>
<dbReference type="InterPro" id="IPR004185">
    <property type="entry name" value="Glyco_hydro_13_lg-like_dom"/>
</dbReference>
<dbReference type="HOGENOM" id="CLU_006462_6_4_6"/>
<dbReference type="CDD" id="cd11338">
    <property type="entry name" value="AmyAc_CMD"/>
    <property type="match status" value="1"/>
</dbReference>
<evidence type="ECO:0000259" key="5">
    <source>
        <dbReference type="SMART" id="SM00642"/>
    </source>
</evidence>
<accession>A0A097R581</accession>
<sequence>MLFAWHLPVPPYVRYHAEHLEIRLLVQGDDELPQQVMLRCEPDNEEWLLTMQPEKQGSFTCYQADLTLLAGEAVRRYCFKFLWNDRQQWFGPLGFSVVPHAQVEQFAIEIPTQSPEWVADQVFYQIFPDRFSASGQDHTIKNDSYYHYAVQRKVIRKEWDEPLTEENASSTFYGGDLDGIVERLPYLQGIGVTALYLNPIFTAPSNHKYDTEDYYQVDPYLGGNDALVRLREETQKLGMRLILDGVFNHTGDTHPWFDRYQQRTEGAFYDPASPHRLRFTFTADGRVLDWKGNSTLPKLDFSSQAVVDSVYQADDSVLRHWLREPYQIDGWRLDVVHMLGEGGTARGNLHHLAGMYRAVKNENPQAYVFGEHFGDARRWLQAGVEDGAMNYMGFALPVRSFLAGVDVAYQPIHLDAQQCAEWMNGYRAGLSHTQQLAMFNQLDSHDTARFLTLLADKPQRMRMALVWLFTWVGVPCLYYGDEIGLDGGNDPFCRKTFPWDESRWDGDLLALTQQMAALRHQSIALRRGGCMVVHARVDTLVFVRQYENEILLIALQREGEGLCVLPHSPIIPAGSWEKANGEGKLVREADYIELTLPSESATVWCISRSTN</sequence>
<dbReference type="Gene3D" id="2.60.40.1180">
    <property type="entry name" value="Golgi alpha-mannosidase II"/>
    <property type="match status" value="1"/>
</dbReference>
<dbReference type="SUPFAM" id="SSF51011">
    <property type="entry name" value="Glycosyl hydrolase domain"/>
    <property type="match status" value="1"/>
</dbReference>
<dbReference type="InterPro" id="IPR017069">
    <property type="entry name" value="MalZ"/>
</dbReference>
<reference evidence="6 7" key="1">
    <citation type="journal article" date="2014" name="Gut Pathog.">
        <title>Gene clusters of Hafnia alvei strain FB1 important in survival and pathogenesis: a draft genome perspective.</title>
        <authorList>
            <person name="Tan J.Y."/>
            <person name="Yin W.F."/>
            <person name="Chan K.G."/>
        </authorList>
    </citation>
    <scope>NUCLEOTIDE SEQUENCE [LARGE SCALE GENOMIC DNA]</scope>
    <source>
        <strain evidence="6 7">FB1</strain>
    </source>
</reference>
<dbReference type="GO" id="GO:0004558">
    <property type="term" value="F:alpha-1,4-glucosidase activity"/>
    <property type="evidence" value="ECO:0007669"/>
    <property type="project" value="InterPro"/>
</dbReference>
<dbReference type="OrthoDB" id="9805159at2"/>
<dbReference type="PATRIC" id="fig|1453496.5.peg.3441"/>
<gene>
    <name evidence="6" type="ORF">AT03_16785</name>
</gene>
<dbReference type="PIRSF" id="PIRSF036918">
    <property type="entry name" value="Maltodextrin_glucosidase"/>
    <property type="match status" value="1"/>
</dbReference>
<dbReference type="Gene3D" id="3.20.20.80">
    <property type="entry name" value="Glycosidases"/>
    <property type="match status" value="1"/>
</dbReference>
<dbReference type="EMBL" id="CP009706">
    <property type="protein sequence ID" value="AIU73885.1"/>
    <property type="molecule type" value="Genomic_DNA"/>
</dbReference>
<dbReference type="Proteomes" id="UP000029986">
    <property type="component" value="Chromosome"/>
</dbReference>
<keyword evidence="7" id="KW-1185">Reference proteome</keyword>
<dbReference type="AlphaFoldDB" id="A0A097R581"/>
<dbReference type="RefSeq" id="WP_025800048.1">
    <property type="nucleotide sequence ID" value="NZ_CP009706.1"/>
</dbReference>
<keyword evidence="2" id="KW-0326">Glycosidase</keyword>
<dbReference type="eggNOG" id="COG0366">
    <property type="taxonomic scope" value="Bacteria"/>
</dbReference>
<dbReference type="SMART" id="SM00642">
    <property type="entry name" value="Aamy"/>
    <property type="match status" value="1"/>
</dbReference>
<evidence type="ECO:0000256" key="3">
    <source>
        <dbReference type="PIRSR" id="PIRSR036918-50"/>
    </source>
</evidence>